<dbReference type="SUPFAM" id="SSF51735">
    <property type="entry name" value="NAD(P)-binding Rossmann-fold domains"/>
    <property type="match status" value="1"/>
</dbReference>
<dbReference type="EMBL" id="LNJE01000017">
    <property type="protein sequence ID" value="KYC56704.1"/>
    <property type="molecule type" value="Genomic_DNA"/>
</dbReference>
<evidence type="ECO:0000256" key="8">
    <source>
        <dbReference type="PIRNR" id="PIRNR000124"/>
    </source>
</evidence>
<accession>A0A150JA48</accession>
<dbReference type="GO" id="GO:0016628">
    <property type="term" value="F:oxidoreductase activity, acting on the CH-CH group of donors, NAD or NADP as acceptor"/>
    <property type="evidence" value="ECO:0007669"/>
    <property type="project" value="InterPro"/>
</dbReference>
<evidence type="ECO:0000256" key="5">
    <source>
        <dbReference type="ARBA" id="ARBA00023027"/>
    </source>
</evidence>
<dbReference type="NCBIfam" id="TIGR03026">
    <property type="entry name" value="NDP-sugDHase"/>
    <property type="match status" value="1"/>
</dbReference>
<dbReference type="PANTHER" id="PTHR43491:SF2">
    <property type="entry name" value="UDP-N-ACETYL-D-MANNOSAMINE DEHYDROGENASE"/>
    <property type="match status" value="1"/>
</dbReference>
<dbReference type="InterPro" id="IPR001732">
    <property type="entry name" value="UDP-Glc/GDP-Man_DH_N"/>
</dbReference>
<evidence type="ECO:0000313" key="11">
    <source>
        <dbReference type="EMBL" id="KYC54015.1"/>
    </source>
</evidence>
<dbReference type="SUPFAM" id="SSF48179">
    <property type="entry name" value="6-phosphogluconate dehydrogenase C-terminal domain-like"/>
    <property type="match status" value="1"/>
</dbReference>
<comment type="catalytic activity">
    <reaction evidence="7">
        <text>UDP-N-acetyl-alpha-D-mannosamine + 2 NAD(+) + H2O = UDP-N-acetyl-alpha-D-mannosaminouronate + 2 NADH + 3 H(+)</text>
        <dbReference type="Rhea" id="RHEA:25780"/>
        <dbReference type="ChEBI" id="CHEBI:15377"/>
        <dbReference type="ChEBI" id="CHEBI:15378"/>
        <dbReference type="ChEBI" id="CHEBI:57540"/>
        <dbReference type="ChEBI" id="CHEBI:57945"/>
        <dbReference type="ChEBI" id="CHEBI:68623"/>
        <dbReference type="ChEBI" id="CHEBI:70731"/>
        <dbReference type="EC" id="1.1.1.336"/>
    </reaction>
</comment>
<organism evidence="11 13">
    <name type="scientific">Candidatus Methanofastidiosum methylothiophilum</name>
    <dbReference type="NCBI Taxonomy" id="1705564"/>
    <lineage>
        <taxon>Archaea</taxon>
        <taxon>Methanobacteriati</taxon>
        <taxon>Methanobacteriota</taxon>
        <taxon>Stenosarchaea group</taxon>
        <taxon>Candidatus Methanofastidiosia</taxon>
        <taxon>Candidatus Methanofastidiosales</taxon>
        <taxon>Candidatus Methanofastidiosaceae</taxon>
        <taxon>Candidatus Methanofastidiosum</taxon>
    </lineage>
</organism>
<dbReference type="InterPro" id="IPR014027">
    <property type="entry name" value="UDP-Glc/GDP-Man_DH_C"/>
</dbReference>
<dbReference type="Pfam" id="PF03720">
    <property type="entry name" value="UDPG_MGDP_dh_C"/>
    <property type="match status" value="1"/>
</dbReference>
<dbReference type="InterPro" id="IPR028359">
    <property type="entry name" value="UDP_ManNAc/GlcNAc_DH"/>
</dbReference>
<comment type="similarity">
    <text evidence="1 8">Belongs to the UDP-glucose/GDP-mannose dehydrogenase family.</text>
</comment>
<dbReference type="PATRIC" id="fig|1706435.3.peg.1310"/>
<keyword evidence="9" id="KW-0812">Transmembrane</keyword>
<evidence type="ECO:0000313" key="13">
    <source>
        <dbReference type="Proteomes" id="UP000092420"/>
    </source>
</evidence>
<accession>A0A150JIK2</accession>
<protein>
    <recommendedName>
        <fullName evidence="3">UDP-N-acetyl-D-mannosamine dehydrogenase</fullName>
        <ecNumber evidence="2">1.1.1.336</ecNumber>
    </recommendedName>
    <alternativeName>
        <fullName evidence="6">UDP-ManNAc 6-dehydrogenase</fullName>
    </alternativeName>
</protein>
<evidence type="ECO:0000256" key="7">
    <source>
        <dbReference type="ARBA" id="ARBA00049130"/>
    </source>
</evidence>
<keyword evidence="4 11" id="KW-0560">Oxidoreductase</keyword>
<feature type="transmembrane region" description="Helical" evidence="9">
    <location>
        <begin position="12"/>
        <end position="30"/>
    </location>
</feature>
<dbReference type="Gene3D" id="3.40.50.720">
    <property type="entry name" value="NAD(P)-binding Rossmann-like Domain"/>
    <property type="match status" value="2"/>
</dbReference>
<proteinExistence type="inferred from homology"/>
<evidence type="ECO:0000313" key="12">
    <source>
        <dbReference type="EMBL" id="KYC56704.1"/>
    </source>
</evidence>
<keyword evidence="5" id="KW-0520">NAD</keyword>
<dbReference type="AlphaFoldDB" id="A0A150JFA9"/>
<evidence type="ECO:0000256" key="1">
    <source>
        <dbReference type="ARBA" id="ARBA00006601"/>
    </source>
</evidence>
<name>A0A150JFA9_9EURY</name>
<dbReference type="InterPro" id="IPR036291">
    <property type="entry name" value="NAD(P)-bd_dom_sf"/>
</dbReference>
<dbReference type="EMBL" id="LNJB01000019">
    <property type="protein sequence ID" value="KYC54015.1"/>
    <property type="molecule type" value="Genomic_DNA"/>
</dbReference>
<dbReference type="PATRIC" id="fig|1706433.3.peg.1299"/>
<feature type="domain" description="UDP-glucose/GDP-mannose dehydrogenase C-terminal" evidence="10">
    <location>
        <begin position="328"/>
        <end position="428"/>
    </location>
</feature>
<dbReference type="PANTHER" id="PTHR43491">
    <property type="entry name" value="UDP-N-ACETYL-D-MANNOSAMINE DEHYDROGENASE"/>
    <property type="match status" value="1"/>
</dbReference>
<evidence type="ECO:0000259" key="10">
    <source>
        <dbReference type="SMART" id="SM00984"/>
    </source>
</evidence>
<keyword evidence="9" id="KW-1133">Transmembrane helix</keyword>
<dbReference type="Proteomes" id="UP000092420">
    <property type="component" value="Unassembled WGS sequence"/>
</dbReference>
<evidence type="ECO:0000256" key="9">
    <source>
        <dbReference type="SAM" id="Phobius"/>
    </source>
</evidence>
<dbReference type="PIRSF" id="PIRSF500136">
    <property type="entry name" value="UDP_ManNAc_DH"/>
    <property type="match status" value="1"/>
</dbReference>
<evidence type="ECO:0000256" key="3">
    <source>
        <dbReference type="ARBA" id="ARBA00016796"/>
    </source>
</evidence>
<dbReference type="EC" id="1.1.1.336" evidence="2"/>
<dbReference type="InterPro" id="IPR008927">
    <property type="entry name" value="6-PGluconate_DH-like_C_sf"/>
</dbReference>
<dbReference type="InterPro" id="IPR017476">
    <property type="entry name" value="UDP-Glc/GDP-Man"/>
</dbReference>
<dbReference type="GO" id="GO:0089714">
    <property type="term" value="F:UDP-N-acetyl-D-mannosamine dehydrogenase activity"/>
    <property type="evidence" value="ECO:0007669"/>
    <property type="project" value="UniProtKB-EC"/>
</dbReference>
<gene>
    <name evidence="11" type="primary">wecC_2</name>
    <name evidence="11" type="ORF">AN188_01290</name>
    <name evidence="12" type="ORF">APG09_01312</name>
</gene>
<evidence type="ECO:0000256" key="6">
    <source>
        <dbReference type="ARBA" id="ARBA00030172"/>
    </source>
</evidence>
<dbReference type="SMART" id="SM00984">
    <property type="entry name" value="UDPG_MGDP_dh_C"/>
    <property type="match status" value="1"/>
</dbReference>
<dbReference type="PIRSF" id="PIRSF000124">
    <property type="entry name" value="UDPglc_GDPman_dh"/>
    <property type="match status" value="1"/>
</dbReference>
<dbReference type="InterPro" id="IPR014026">
    <property type="entry name" value="UDP-Glc/GDP-Man_DH_dimer"/>
</dbReference>
<evidence type="ECO:0000256" key="2">
    <source>
        <dbReference type="ARBA" id="ARBA00012935"/>
    </source>
</evidence>
<sequence>MLRDKIKNRNATICIIGLGYVGLPTAIFFAEKGFNVIGVDKKKEIIDKVNKGISHLGELGLDERLRKVVSLKKLYATTNTKDAVSKSDVSILIVPTPITKDKEPDLSYVESAGLEVKEGLKKGQLIILESTVYPGVTEEVLQPILESTGLKAGVDFGLAYCPERYNPGDLEHTIENVKRIVGGINDEWGEISKDLYAHVIKAGVTKVRDIKTAEAAKVIENIQRDLNIALMNELSLIFEKMGIDIMDVIKAASTKWNFNVYYPGAGVGGHCLPVDPYYLVAKARGLGYHSKVITAGRAINDHMPHHVFEMLRDSLNEVEKPVKNSKIVVLGFSYKENVGDARETPVEHLICELKKAKADITIVDPYVEGDFIKSFGVKVECDPYKALKNADALVLMTGHQKFKELDLEKIKKIMRIPILIDGRRIYDKENVIKLGFNYKGVGAGY</sequence>
<dbReference type="SUPFAM" id="SSF52413">
    <property type="entry name" value="UDP-glucose/GDP-mannose dehydrogenase C-terminal domain"/>
    <property type="match status" value="1"/>
</dbReference>
<dbReference type="Pfam" id="PF00984">
    <property type="entry name" value="UDPG_MGDP_dh"/>
    <property type="match status" value="1"/>
</dbReference>
<accession>A0A150JFA9</accession>
<reference evidence="11 13" key="1">
    <citation type="journal article" date="2016" name="ISME J.">
        <title>Chasing the elusive Euryarchaeota class WSA2: genomes reveal a uniquely fastidious methyl-reducing methanogen.</title>
        <authorList>
            <person name="Nobu M.K."/>
            <person name="Narihiro T."/>
            <person name="Kuroda K."/>
            <person name="Mei R."/>
            <person name="Liu W.T."/>
        </authorList>
    </citation>
    <scope>NUCLEOTIDE SEQUENCE [LARGE SCALE GENOMIC DNA]</scope>
    <source>
        <strain evidence="11">ADurb1013_Bin02101</strain>
        <strain evidence="12">ADurb1213_Bin02801</strain>
    </source>
</reference>
<comment type="caution">
    <text evidence="11">The sequence shown here is derived from an EMBL/GenBank/DDBJ whole genome shotgun (WGS) entry which is preliminary data.</text>
</comment>
<dbReference type="InterPro" id="IPR036220">
    <property type="entry name" value="UDP-Glc/GDP-Man_DH_C_sf"/>
</dbReference>
<evidence type="ECO:0000256" key="4">
    <source>
        <dbReference type="ARBA" id="ARBA00023002"/>
    </source>
</evidence>
<keyword evidence="9" id="KW-0472">Membrane</keyword>
<dbReference type="GO" id="GO:0000271">
    <property type="term" value="P:polysaccharide biosynthetic process"/>
    <property type="evidence" value="ECO:0007669"/>
    <property type="project" value="InterPro"/>
</dbReference>
<dbReference type="GO" id="GO:0051287">
    <property type="term" value="F:NAD binding"/>
    <property type="evidence" value="ECO:0007669"/>
    <property type="project" value="InterPro"/>
</dbReference>
<dbReference type="Pfam" id="PF03721">
    <property type="entry name" value="UDPG_MGDP_dh_N"/>
    <property type="match status" value="1"/>
</dbReference>